<feature type="domain" description="Secretion system C-terminal sorting" evidence="3">
    <location>
        <begin position="171"/>
        <end position="224"/>
    </location>
</feature>
<sequence>MKKISSLLVALFAIITVSAQVQVTVTSAGKVKIMYGASNNYTFYAPGVGTQTFYIHMWSVPADNGTGAQLDDSWNNSNVTMNWSAADNAYVGNVDFATKLWTGTNNVIPAGTTLTNFGMVFKDQQNGATHQSADVQANTVGFTPTTIPALAVSNVSAKAKSAVVAGKLYTSAKGNLTLSVYEMSGKLVKTFNVNADGNAIDLNVPSNGLYLVKISNGSENEVVKFAK</sequence>
<gene>
    <name evidence="4" type="ORF">MTP09_13390</name>
</gene>
<dbReference type="NCBIfam" id="TIGR04183">
    <property type="entry name" value="Por_Secre_tail"/>
    <property type="match status" value="1"/>
</dbReference>
<feature type="signal peptide" evidence="2">
    <location>
        <begin position="1"/>
        <end position="19"/>
    </location>
</feature>
<dbReference type="RefSeq" id="WP_243548943.1">
    <property type="nucleotide sequence ID" value="NZ_CP094532.1"/>
</dbReference>
<evidence type="ECO:0000256" key="1">
    <source>
        <dbReference type="ARBA" id="ARBA00022729"/>
    </source>
</evidence>
<keyword evidence="5" id="KW-1185">Reference proteome</keyword>
<keyword evidence="1 2" id="KW-0732">Signal</keyword>
<organism evidence="4 5">
    <name type="scientific">Chryseobacterium suipulveris</name>
    <dbReference type="NCBI Taxonomy" id="2929800"/>
    <lineage>
        <taxon>Bacteria</taxon>
        <taxon>Pseudomonadati</taxon>
        <taxon>Bacteroidota</taxon>
        <taxon>Flavobacteriia</taxon>
        <taxon>Flavobacteriales</taxon>
        <taxon>Weeksellaceae</taxon>
        <taxon>Chryseobacterium group</taxon>
        <taxon>Chryseobacterium</taxon>
    </lineage>
</organism>
<dbReference type="InterPro" id="IPR026444">
    <property type="entry name" value="Secre_tail"/>
</dbReference>
<evidence type="ECO:0000259" key="3">
    <source>
        <dbReference type="Pfam" id="PF18962"/>
    </source>
</evidence>
<dbReference type="Pfam" id="PF18962">
    <property type="entry name" value="Por_Secre_tail"/>
    <property type="match status" value="1"/>
</dbReference>
<feature type="chain" id="PRO_5046288665" evidence="2">
    <location>
        <begin position="20"/>
        <end position="227"/>
    </location>
</feature>
<protein>
    <submittedName>
        <fullName evidence="4">T9SS type A sorting domain-containing protein</fullName>
    </submittedName>
</protein>
<name>A0ABY4BNV9_9FLAO</name>
<accession>A0ABY4BNV9</accession>
<dbReference type="Proteomes" id="UP000831460">
    <property type="component" value="Chromosome"/>
</dbReference>
<dbReference type="EMBL" id="CP094532">
    <property type="protein sequence ID" value="UOE40880.1"/>
    <property type="molecule type" value="Genomic_DNA"/>
</dbReference>
<evidence type="ECO:0000313" key="4">
    <source>
        <dbReference type="EMBL" id="UOE40880.1"/>
    </source>
</evidence>
<evidence type="ECO:0000313" key="5">
    <source>
        <dbReference type="Proteomes" id="UP000831460"/>
    </source>
</evidence>
<evidence type="ECO:0000256" key="2">
    <source>
        <dbReference type="SAM" id="SignalP"/>
    </source>
</evidence>
<proteinExistence type="predicted"/>
<reference evidence="4 5" key="1">
    <citation type="submission" date="2022-03" db="EMBL/GenBank/DDBJ databases">
        <title>Chryseobacterium sp. isolated from particulate matters in swine house.</title>
        <authorList>
            <person name="Won M."/>
            <person name="Kim S.-J."/>
            <person name="Kwon S.-W."/>
        </authorList>
    </citation>
    <scope>NUCLEOTIDE SEQUENCE [LARGE SCALE GENOMIC DNA]</scope>
    <source>
        <strain evidence="4 5">SC2-2</strain>
    </source>
</reference>